<dbReference type="InterPro" id="IPR013154">
    <property type="entry name" value="ADH-like_N"/>
</dbReference>
<dbReference type="InterPro" id="IPR036291">
    <property type="entry name" value="NAD(P)-bd_dom_sf"/>
</dbReference>
<dbReference type="InterPro" id="IPR002328">
    <property type="entry name" value="ADH_Zn_CS"/>
</dbReference>
<accession>A0AAD4MLR9</accession>
<dbReference type="Pfam" id="PF00107">
    <property type="entry name" value="ADH_zinc_N"/>
    <property type="match status" value="1"/>
</dbReference>
<evidence type="ECO:0000256" key="2">
    <source>
        <dbReference type="ARBA" id="ARBA00008072"/>
    </source>
</evidence>
<reference evidence="11" key="1">
    <citation type="submission" date="2022-01" db="EMBL/GenBank/DDBJ databases">
        <title>Genome Sequence Resource for Two Populations of Ditylenchus destructor, the Migratory Endoparasitic Phytonematode.</title>
        <authorList>
            <person name="Zhang H."/>
            <person name="Lin R."/>
            <person name="Xie B."/>
        </authorList>
    </citation>
    <scope>NUCLEOTIDE SEQUENCE</scope>
    <source>
        <strain evidence="11">BazhouSP</strain>
    </source>
</reference>
<sequence length="348" mass="37638">MEPNLSAVLYGKNDFRIEDRQIPSCGPDNLLIKVHSVGICGTDIHFWQHCEFARTVITEPTVIGHEASGIVGKVGENVSKHFSIGDRVAMEPTTICGKCADCTTGVDNICEYVFQRSFGSFAKWVSVPAEFCHKLPDHMTLDEGALMEPLSCAYHGCIRAELKKGQNILICGSGAIGSLTLLAAKTFGPSKIIATDISDKRLNTIKAVGADYVVNVSNKTPSEAAKAIRNELGAVPDVVLECTGLGISIETGIYALKNSGTVCIIGMGSARADLPIVEAISKEIRIVTSLKNKHDEFPVVLEMVADGKIDLKKLTLAHFKLSEITEAFKKMLAAEVTKVILHPQEWIE</sequence>
<comment type="caution">
    <text evidence="11">The sequence shown here is derived from an EMBL/GenBank/DDBJ whole genome shotgun (WGS) entry which is preliminary data.</text>
</comment>
<proteinExistence type="inferred from homology"/>
<dbReference type="PANTHER" id="PTHR43161">
    <property type="entry name" value="SORBITOL DEHYDROGENASE"/>
    <property type="match status" value="1"/>
</dbReference>
<gene>
    <name evidence="11" type="ORF">DdX_17647</name>
</gene>
<evidence type="ECO:0000313" key="12">
    <source>
        <dbReference type="Proteomes" id="UP001201812"/>
    </source>
</evidence>
<dbReference type="SUPFAM" id="SSF50129">
    <property type="entry name" value="GroES-like"/>
    <property type="match status" value="1"/>
</dbReference>
<evidence type="ECO:0000256" key="9">
    <source>
        <dbReference type="RuleBase" id="RU361277"/>
    </source>
</evidence>
<dbReference type="EMBL" id="JAKKPZ010000200">
    <property type="protein sequence ID" value="KAI1698889.1"/>
    <property type="molecule type" value="Genomic_DNA"/>
</dbReference>
<evidence type="ECO:0000256" key="3">
    <source>
        <dbReference type="ARBA" id="ARBA00022723"/>
    </source>
</evidence>
<dbReference type="GO" id="GO:0006062">
    <property type="term" value="P:sorbitol catabolic process"/>
    <property type="evidence" value="ECO:0007669"/>
    <property type="project" value="TreeGrafter"/>
</dbReference>
<comment type="cofactor">
    <cofactor evidence="1 9">
        <name>Zn(2+)</name>
        <dbReference type="ChEBI" id="CHEBI:29105"/>
    </cofactor>
</comment>
<evidence type="ECO:0000256" key="1">
    <source>
        <dbReference type="ARBA" id="ARBA00001947"/>
    </source>
</evidence>
<dbReference type="Gene3D" id="3.90.180.10">
    <property type="entry name" value="Medium-chain alcohol dehydrogenases, catalytic domain"/>
    <property type="match status" value="1"/>
</dbReference>
<organism evidence="11 12">
    <name type="scientific">Ditylenchus destructor</name>
    <dbReference type="NCBI Taxonomy" id="166010"/>
    <lineage>
        <taxon>Eukaryota</taxon>
        <taxon>Metazoa</taxon>
        <taxon>Ecdysozoa</taxon>
        <taxon>Nematoda</taxon>
        <taxon>Chromadorea</taxon>
        <taxon>Rhabditida</taxon>
        <taxon>Tylenchina</taxon>
        <taxon>Tylenchomorpha</taxon>
        <taxon>Sphaerularioidea</taxon>
        <taxon>Anguinidae</taxon>
        <taxon>Anguininae</taxon>
        <taxon>Ditylenchus</taxon>
    </lineage>
</organism>
<dbReference type="InterPro" id="IPR011032">
    <property type="entry name" value="GroES-like_sf"/>
</dbReference>
<evidence type="ECO:0000259" key="10">
    <source>
        <dbReference type="SMART" id="SM00829"/>
    </source>
</evidence>
<evidence type="ECO:0000256" key="8">
    <source>
        <dbReference type="ARBA" id="ARBA00032485"/>
    </source>
</evidence>
<keyword evidence="6" id="KW-0520">NAD</keyword>
<evidence type="ECO:0000256" key="5">
    <source>
        <dbReference type="ARBA" id="ARBA00023002"/>
    </source>
</evidence>
<dbReference type="AlphaFoldDB" id="A0AAD4MLR9"/>
<keyword evidence="12" id="KW-1185">Reference proteome</keyword>
<evidence type="ECO:0000313" key="11">
    <source>
        <dbReference type="EMBL" id="KAI1698889.1"/>
    </source>
</evidence>
<dbReference type="Gene3D" id="3.40.50.720">
    <property type="entry name" value="NAD(P)-binding Rossmann-like Domain"/>
    <property type="match status" value="1"/>
</dbReference>
<evidence type="ECO:0000256" key="7">
    <source>
        <dbReference type="ARBA" id="ARBA00026132"/>
    </source>
</evidence>
<dbReference type="PROSITE" id="PS00059">
    <property type="entry name" value="ADH_ZINC"/>
    <property type="match status" value="1"/>
</dbReference>
<name>A0AAD4MLR9_9BILA</name>
<dbReference type="InterPro" id="IPR045306">
    <property type="entry name" value="SDH-like"/>
</dbReference>
<dbReference type="GO" id="GO:0008270">
    <property type="term" value="F:zinc ion binding"/>
    <property type="evidence" value="ECO:0007669"/>
    <property type="project" value="InterPro"/>
</dbReference>
<evidence type="ECO:0000256" key="4">
    <source>
        <dbReference type="ARBA" id="ARBA00022833"/>
    </source>
</evidence>
<keyword evidence="3 9" id="KW-0479">Metal-binding</keyword>
<dbReference type="SMART" id="SM00829">
    <property type="entry name" value="PKS_ER"/>
    <property type="match status" value="1"/>
</dbReference>
<dbReference type="Proteomes" id="UP001201812">
    <property type="component" value="Unassembled WGS sequence"/>
</dbReference>
<dbReference type="SUPFAM" id="SSF51735">
    <property type="entry name" value="NAD(P)-binding Rossmann-fold domains"/>
    <property type="match status" value="1"/>
</dbReference>
<comment type="similarity">
    <text evidence="2 9">Belongs to the zinc-containing alcohol dehydrogenase family.</text>
</comment>
<dbReference type="PANTHER" id="PTHR43161:SF9">
    <property type="entry name" value="SORBITOL DEHYDROGENASE"/>
    <property type="match status" value="1"/>
</dbReference>
<dbReference type="CDD" id="cd05285">
    <property type="entry name" value="sorbitol_DH"/>
    <property type="match status" value="1"/>
</dbReference>
<dbReference type="Pfam" id="PF08240">
    <property type="entry name" value="ADH_N"/>
    <property type="match status" value="1"/>
</dbReference>
<dbReference type="FunFam" id="3.40.50.720:FF:000068">
    <property type="entry name" value="Sorbitol dehydrogenase"/>
    <property type="match status" value="1"/>
</dbReference>
<dbReference type="GO" id="GO:0003939">
    <property type="term" value="F:L-iditol 2-dehydrogenase (NAD+) activity"/>
    <property type="evidence" value="ECO:0007669"/>
    <property type="project" value="TreeGrafter"/>
</dbReference>
<protein>
    <recommendedName>
        <fullName evidence="7">Sorbitol dehydrogenase</fullName>
    </recommendedName>
    <alternativeName>
        <fullName evidence="8">Polyol dehydrogenase</fullName>
    </alternativeName>
</protein>
<dbReference type="InterPro" id="IPR020843">
    <property type="entry name" value="ER"/>
</dbReference>
<dbReference type="InterPro" id="IPR013149">
    <property type="entry name" value="ADH-like_C"/>
</dbReference>
<feature type="domain" description="Enoyl reductase (ER)" evidence="10">
    <location>
        <begin position="11"/>
        <end position="341"/>
    </location>
</feature>
<evidence type="ECO:0000256" key="6">
    <source>
        <dbReference type="ARBA" id="ARBA00023027"/>
    </source>
</evidence>
<keyword evidence="5" id="KW-0560">Oxidoreductase</keyword>
<keyword evidence="4 9" id="KW-0862">Zinc</keyword>